<name>A0A4R8LNT3_9BACL</name>
<organism evidence="2 3">
    <name type="scientific">Alicyclobacillus sacchari</name>
    <dbReference type="NCBI Taxonomy" id="392010"/>
    <lineage>
        <taxon>Bacteria</taxon>
        <taxon>Bacillati</taxon>
        <taxon>Bacillota</taxon>
        <taxon>Bacilli</taxon>
        <taxon>Bacillales</taxon>
        <taxon>Alicyclobacillaceae</taxon>
        <taxon>Alicyclobacillus</taxon>
    </lineage>
</organism>
<dbReference type="Pfam" id="PF01814">
    <property type="entry name" value="Hemerythrin"/>
    <property type="match status" value="1"/>
</dbReference>
<reference evidence="2 3" key="1">
    <citation type="submission" date="2019-03" db="EMBL/GenBank/DDBJ databases">
        <title>Genomic Encyclopedia of Type Strains, Phase IV (KMG-IV): sequencing the most valuable type-strain genomes for metagenomic binning, comparative biology and taxonomic classification.</title>
        <authorList>
            <person name="Goeker M."/>
        </authorList>
    </citation>
    <scope>NUCLEOTIDE SEQUENCE [LARGE SCALE GENOMIC DNA]</scope>
    <source>
        <strain evidence="2 3">DSM 17974</strain>
    </source>
</reference>
<proteinExistence type="predicted"/>
<dbReference type="RefSeq" id="WP_134159332.1">
    <property type="nucleotide sequence ID" value="NZ_SORF01000005.1"/>
</dbReference>
<protein>
    <submittedName>
        <fullName evidence="2">Hemerythrin superfamily protein</fullName>
    </submittedName>
</protein>
<gene>
    <name evidence="2" type="ORF">C7445_105127</name>
</gene>
<feature type="domain" description="Hemerythrin-like" evidence="1">
    <location>
        <begin position="14"/>
        <end position="122"/>
    </location>
</feature>
<dbReference type="InterPro" id="IPR012312">
    <property type="entry name" value="Hemerythrin-like"/>
</dbReference>
<dbReference type="EMBL" id="SORF01000005">
    <property type="protein sequence ID" value="TDY47948.1"/>
    <property type="molecule type" value="Genomic_DNA"/>
</dbReference>
<dbReference type="Gene3D" id="1.20.120.520">
    <property type="entry name" value="nmb1532 protein domain like"/>
    <property type="match status" value="1"/>
</dbReference>
<keyword evidence="3" id="KW-1185">Reference proteome</keyword>
<dbReference type="AlphaFoldDB" id="A0A4R8LNT3"/>
<evidence type="ECO:0000313" key="3">
    <source>
        <dbReference type="Proteomes" id="UP000294581"/>
    </source>
</evidence>
<dbReference type="Proteomes" id="UP000294581">
    <property type="component" value="Unassembled WGS sequence"/>
</dbReference>
<sequence length="144" mass="16878">MPTKRHPSLQPLSRHHHHALVLALHLIKQERSNDELRTELQHFWQNGGQEHFREEEEVLLPAYAKHAALDRPEIVQLLLEHVQVRSLISQICEDQRADKMQQLGRLLQSHVRNEEQVVFPLIESALPEAELARLAPYFAEHYTQ</sequence>
<evidence type="ECO:0000313" key="2">
    <source>
        <dbReference type="EMBL" id="TDY47948.1"/>
    </source>
</evidence>
<comment type="caution">
    <text evidence="2">The sequence shown here is derived from an EMBL/GenBank/DDBJ whole genome shotgun (WGS) entry which is preliminary data.</text>
</comment>
<accession>A0A4R8LNT3</accession>
<evidence type="ECO:0000259" key="1">
    <source>
        <dbReference type="Pfam" id="PF01814"/>
    </source>
</evidence>
<dbReference type="OrthoDB" id="9793254at2"/>